<gene>
    <name evidence="2" type="ORF">PXEA_LOCUS19060</name>
</gene>
<evidence type="ECO:0000313" key="2">
    <source>
        <dbReference type="EMBL" id="VEL25620.1"/>
    </source>
</evidence>
<protein>
    <submittedName>
        <fullName evidence="2">Uncharacterized protein</fullName>
    </submittedName>
</protein>
<dbReference type="AlphaFoldDB" id="A0A448X1I1"/>
<evidence type="ECO:0000313" key="3">
    <source>
        <dbReference type="Proteomes" id="UP000784294"/>
    </source>
</evidence>
<name>A0A448X1I1_9PLAT</name>
<sequence length="385" mass="41635">MKHPTVTAHLSTSHNKLSQEIAAIATTLSKRATSLAPTSYRTQDEIPHSLNIAGIYMCGGLSVPTTPAWKGHSSNMTSSYIAGDYPSAVNGDSTPPSSPYGRRSHTNFFHPHPNTLQMTNPQLHVHHHPFSSRDKDRDKDHHHHYSRQPGTPPPKHRLKLSFPLHRSKSHESNLANRILQAGQTTNPTNPPTQSGNPSVSGTSGYLDAVHNFDPTTSSPGPLSSVNTSVSPDAFTSNSGDFFRFNDSNGPVNSSFSSNTLHFPAVLTANGFSSKIVTSGCYFPTLDRPGCVIPITTKSNNSSLLEASFVFEENLNNGCPGFIDIDKNRRNSFESRLSKSHNCQATIPTSLPINSDGFLTAPTIYSSNQALNSGTCITNISGYAHK</sequence>
<comment type="caution">
    <text evidence="2">The sequence shown here is derived from an EMBL/GenBank/DDBJ whole genome shotgun (WGS) entry which is preliminary data.</text>
</comment>
<accession>A0A448X1I1</accession>
<feature type="compositionally biased region" description="Polar residues" evidence="1">
    <location>
        <begin position="213"/>
        <end position="224"/>
    </location>
</feature>
<evidence type="ECO:0000256" key="1">
    <source>
        <dbReference type="SAM" id="MobiDB-lite"/>
    </source>
</evidence>
<dbReference type="EMBL" id="CAAALY010075182">
    <property type="protein sequence ID" value="VEL25620.1"/>
    <property type="molecule type" value="Genomic_DNA"/>
</dbReference>
<dbReference type="OrthoDB" id="774951at2759"/>
<feature type="compositionally biased region" description="Low complexity" evidence="1">
    <location>
        <begin position="182"/>
        <end position="198"/>
    </location>
</feature>
<feature type="region of interest" description="Disordered" evidence="1">
    <location>
        <begin position="182"/>
        <end position="224"/>
    </location>
</feature>
<proteinExistence type="predicted"/>
<organism evidence="2 3">
    <name type="scientific">Protopolystoma xenopodis</name>
    <dbReference type="NCBI Taxonomy" id="117903"/>
    <lineage>
        <taxon>Eukaryota</taxon>
        <taxon>Metazoa</taxon>
        <taxon>Spiralia</taxon>
        <taxon>Lophotrochozoa</taxon>
        <taxon>Platyhelminthes</taxon>
        <taxon>Monogenea</taxon>
        <taxon>Polyopisthocotylea</taxon>
        <taxon>Polystomatidea</taxon>
        <taxon>Polystomatidae</taxon>
        <taxon>Protopolystoma</taxon>
    </lineage>
</organism>
<keyword evidence="3" id="KW-1185">Reference proteome</keyword>
<reference evidence="2" key="1">
    <citation type="submission" date="2018-11" db="EMBL/GenBank/DDBJ databases">
        <authorList>
            <consortium name="Pathogen Informatics"/>
        </authorList>
    </citation>
    <scope>NUCLEOTIDE SEQUENCE</scope>
</reference>
<feature type="region of interest" description="Disordered" evidence="1">
    <location>
        <begin position="87"/>
        <end position="159"/>
    </location>
</feature>
<dbReference type="Proteomes" id="UP000784294">
    <property type="component" value="Unassembled WGS sequence"/>
</dbReference>